<dbReference type="OrthoDB" id="70491at2"/>
<dbReference type="Proteomes" id="UP000014417">
    <property type="component" value="Unassembled WGS sequence"/>
</dbReference>
<dbReference type="Pfam" id="PF00440">
    <property type="entry name" value="TetR_N"/>
    <property type="match status" value="1"/>
</dbReference>
<dbReference type="SUPFAM" id="SSF46689">
    <property type="entry name" value="Homeodomain-like"/>
    <property type="match status" value="1"/>
</dbReference>
<dbReference type="InterPro" id="IPR009057">
    <property type="entry name" value="Homeodomain-like_sf"/>
</dbReference>
<reference evidence="6 7" key="1">
    <citation type="submission" date="2013-04" db="EMBL/GenBank/DDBJ databases">
        <title>The Genome Sequence of Propionimicrobium lymphophilum ACS-093-V-SCH5.</title>
        <authorList>
            <consortium name="The Broad Institute Genomics Platform"/>
            <person name="Earl A."/>
            <person name="Ward D."/>
            <person name="Feldgarden M."/>
            <person name="Gevers D."/>
            <person name="Saerens B."/>
            <person name="Vaneechoutte M."/>
            <person name="Walker B."/>
            <person name="Young S."/>
            <person name="Zeng Q."/>
            <person name="Gargeya S."/>
            <person name="Fitzgerald M."/>
            <person name="Haas B."/>
            <person name="Abouelleil A."/>
            <person name="Allen A.W."/>
            <person name="Alvarado L."/>
            <person name="Arachchi H.M."/>
            <person name="Berlin A.M."/>
            <person name="Chapman S.B."/>
            <person name="Gainer-Dewar J."/>
            <person name="Goldberg J."/>
            <person name="Griggs A."/>
            <person name="Gujja S."/>
            <person name="Hansen M."/>
            <person name="Howarth C."/>
            <person name="Imamovic A."/>
            <person name="Ireland A."/>
            <person name="Larimer J."/>
            <person name="McCowan C."/>
            <person name="Murphy C."/>
            <person name="Pearson M."/>
            <person name="Poon T.W."/>
            <person name="Priest M."/>
            <person name="Roberts A."/>
            <person name="Saif S."/>
            <person name="Shea T."/>
            <person name="Sisk P."/>
            <person name="Sykes S."/>
            <person name="Wortman J."/>
            <person name="Nusbaum C."/>
            <person name="Birren B."/>
        </authorList>
    </citation>
    <scope>NUCLEOTIDE SEQUENCE [LARGE SCALE GENOMIC DNA]</scope>
    <source>
        <strain evidence="6 7">ACS-093-V-SCH5</strain>
    </source>
</reference>
<dbReference type="InterPro" id="IPR001647">
    <property type="entry name" value="HTH_TetR"/>
</dbReference>
<dbReference type="InterPro" id="IPR045823">
    <property type="entry name" value="TetR_C_32"/>
</dbReference>
<evidence type="ECO:0000256" key="2">
    <source>
        <dbReference type="ARBA" id="ARBA00023125"/>
    </source>
</evidence>
<name>S2WZZ3_9ACTN</name>
<dbReference type="InterPro" id="IPR023772">
    <property type="entry name" value="DNA-bd_HTH_TetR-type_CS"/>
</dbReference>
<evidence type="ECO:0000256" key="4">
    <source>
        <dbReference type="PROSITE-ProRule" id="PRU00335"/>
    </source>
</evidence>
<evidence type="ECO:0000313" key="6">
    <source>
        <dbReference type="EMBL" id="EPD33254.1"/>
    </source>
</evidence>
<dbReference type="STRING" id="883161.HMPREF9306_00786"/>
<protein>
    <recommendedName>
        <fullName evidence="5">HTH tetR-type domain-containing protein</fullName>
    </recommendedName>
</protein>
<dbReference type="PANTHER" id="PTHR30055">
    <property type="entry name" value="HTH-TYPE TRANSCRIPTIONAL REGULATOR RUTR"/>
    <property type="match status" value="1"/>
</dbReference>
<keyword evidence="7" id="KW-1185">Reference proteome</keyword>
<gene>
    <name evidence="6" type="ORF">HMPREF9306_00786</name>
</gene>
<evidence type="ECO:0000256" key="1">
    <source>
        <dbReference type="ARBA" id="ARBA00023015"/>
    </source>
</evidence>
<dbReference type="GO" id="GO:0000976">
    <property type="term" value="F:transcription cis-regulatory region binding"/>
    <property type="evidence" value="ECO:0007669"/>
    <property type="project" value="TreeGrafter"/>
</dbReference>
<accession>S2WZZ3</accession>
<dbReference type="GO" id="GO:0003700">
    <property type="term" value="F:DNA-binding transcription factor activity"/>
    <property type="evidence" value="ECO:0007669"/>
    <property type="project" value="TreeGrafter"/>
</dbReference>
<evidence type="ECO:0000313" key="7">
    <source>
        <dbReference type="Proteomes" id="UP000014417"/>
    </source>
</evidence>
<dbReference type="PRINTS" id="PR00455">
    <property type="entry name" value="HTHTETR"/>
</dbReference>
<dbReference type="FunFam" id="1.10.10.60:FF:000141">
    <property type="entry name" value="TetR family transcriptional regulator"/>
    <property type="match status" value="1"/>
</dbReference>
<dbReference type="PANTHER" id="PTHR30055:SF227">
    <property type="entry name" value="TRANSCRIPTIONAL REGULATORY PROTEIN (PROBABLY TETR-FAMILY)-RELATED"/>
    <property type="match status" value="1"/>
</dbReference>
<keyword evidence="1" id="KW-0805">Transcription regulation</keyword>
<comment type="caution">
    <text evidence="6">The sequence shown here is derived from an EMBL/GenBank/DDBJ whole genome shotgun (WGS) entry which is preliminary data.</text>
</comment>
<evidence type="ECO:0000259" key="5">
    <source>
        <dbReference type="PROSITE" id="PS50977"/>
    </source>
</evidence>
<feature type="DNA-binding region" description="H-T-H motif" evidence="4">
    <location>
        <begin position="42"/>
        <end position="61"/>
    </location>
</feature>
<feature type="domain" description="HTH tetR-type" evidence="5">
    <location>
        <begin position="19"/>
        <end position="79"/>
    </location>
</feature>
<dbReference type="EMBL" id="AGZR01000005">
    <property type="protein sequence ID" value="EPD33254.1"/>
    <property type="molecule type" value="Genomic_DNA"/>
</dbReference>
<dbReference type="Pfam" id="PF19344">
    <property type="entry name" value="TetR_C_32"/>
    <property type="match status" value="1"/>
</dbReference>
<sequence length="221" mass="24238">MPVSEPSRARRIKKRMTSAQRREQLIGIARGVFAQNGLDGTSVEEIAAAANVSKPVVYEHFGGKEGLYAVVVDREVQRLENAIHSALAEATTYRDTIEKGALALLSYIDEHTDGFRIINRDSLVAGNHGGFASILNDIVVRVEDLLIEPLARHGYDERLGPVFAQGLVGLVAMAGQRRLEDRSLSREDLARQVTNLAWNGLANLEKNDLAKPDQPEAGEED</sequence>
<dbReference type="PROSITE" id="PS50977">
    <property type="entry name" value="HTH_TETR_2"/>
    <property type="match status" value="1"/>
</dbReference>
<evidence type="ECO:0000256" key="3">
    <source>
        <dbReference type="ARBA" id="ARBA00023163"/>
    </source>
</evidence>
<dbReference type="AlphaFoldDB" id="S2WZZ3"/>
<dbReference type="PROSITE" id="PS01081">
    <property type="entry name" value="HTH_TETR_1"/>
    <property type="match status" value="1"/>
</dbReference>
<organism evidence="6 7">
    <name type="scientific">Propionimicrobium lymphophilum ACS-093-V-SCH5</name>
    <dbReference type="NCBI Taxonomy" id="883161"/>
    <lineage>
        <taxon>Bacteria</taxon>
        <taxon>Bacillati</taxon>
        <taxon>Actinomycetota</taxon>
        <taxon>Actinomycetes</taxon>
        <taxon>Propionibacteriales</taxon>
        <taxon>Propionibacteriaceae</taxon>
        <taxon>Propionimicrobium</taxon>
    </lineage>
</organism>
<dbReference type="HOGENOM" id="CLU_069356_11_2_11"/>
<dbReference type="GO" id="GO:0045892">
    <property type="term" value="P:negative regulation of DNA-templated transcription"/>
    <property type="evidence" value="ECO:0007669"/>
    <property type="project" value="UniProtKB-ARBA"/>
</dbReference>
<dbReference type="PATRIC" id="fig|883161.3.peg.785"/>
<keyword evidence="3" id="KW-0804">Transcription</keyword>
<dbReference type="InterPro" id="IPR050109">
    <property type="entry name" value="HTH-type_TetR-like_transc_reg"/>
</dbReference>
<keyword evidence="2 4" id="KW-0238">DNA-binding</keyword>
<dbReference type="Gene3D" id="1.10.357.10">
    <property type="entry name" value="Tetracycline Repressor, domain 2"/>
    <property type="match status" value="1"/>
</dbReference>
<proteinExistence type="predicted"/>
<dbReference type="RefSeq" id="WP_016455629.1">
    <property type="nucleotide sequence ID" value="NZ_KE150269.1"/>
</dbReference>